<dbReference type="OrthoDB" id="3215377at2"/>
<evidence type="ECO:0000313" key="5">
    <source>
        <dbReference type="EMBL" id="SEN97615.1"/>
    </source>
</evidence>
<accession>A0A1H8KXM6</accession>
<dbReference type="Gene3D" id="1.10.10.10">
    <property type="entry name" value="Winged helix-like DNA-binding domain superfamily/Winged helix DNA-binding domain"/>
    <property type="match status" value="1"/>
</dbReference>
<dbReference type="InterPro" id="IPR036390">
    <property type="entry name" value="WH_DNA-bd_sf"/>
</dbReference>
<dbReference type="Pfam" id="PF01047">
    <property type="entry name" value="MarR"/>
    <property type="match status" value="1"/>
</dbReference>
<dbReference type="InterPro" id="IPR023187">
    <property type="entry name" value="Tscrpt_reg_MarR-type_CS"/>
</dbReference>
<organism evidence="5 6">
    <name type="scientific">Actinacidiphila rubida</name>
    <dbReference type="NCBI Taxonomy" id="310780"/>
    <lineage>
        <taxon>Bacteria</taxon>
        <taxon>Bacillati</taxon>
        <taxon>Actinomycetota</taxon>
        <taxon>Actinomycetes</taxon>
        <taxon>Kitasatosporales</taxon>
        <taxon>Streptomycetaceae</taxon>
        <taxon>Actinacidiphila</taxon>
    </lineage>
</organism>
<dbReference type="InterPro" id="IPR000835">
    <property type="entry name" value="HTH_MarR-typ"/>
</dbReference>
<evidence type="ECO:0000259" key="4">
    <source>
        <dbReference type="PROSITE" id="PS50995"/>
    </source>
</evidence>
<dbReference type="AlphaFoldDB" id="A0A1H8KXM6"/>
<dbReference type="SUPFAM" id="SSF46785">
    <property type="entry name" value="Winged helix' DNA-binding domain"/>
    <property type="match status" value="1"/>
</dbReference>
<keyword evidence="3" id="KW-0804">Transcription</keyword>
<keyword evidence="1" id="KW-0805">Transcription regulation</keyword>
<dbReference type="RefSeq" id="WP_069467145.1">
    <property type="nucleotide sequence ID" value="NZ_FODD01000014.1"/>
</dbReference>
<dbReference type="STRING" id="310780.SAMN05216267_1014120"/>
<evidence type="ECO:0000256" key="2">
    <source>
        <dbReference type="ARBA" id="ARBA00023125"/>
    </source>
</evidence>
<dbReference type="PROSITE" id="PS01117">
    <property type="entry name" value="HTH_MARR_1"/>
    <property type="match status" value="1"/>
</dbReference>
<keyword evidence="6" id="KW-1185">Reference proteome</keyword>
<reference evidence="5 6" key="1">
    <citation type="submission" date="2016-10" db="EMBL/GenBank/DDBJ databases">
        <authorList>
            <person name="de Groot N.N."/>
        </authorList>
    </citation>
    <scope>NUCLEOTIDE SEQUENCE [LARGE SCALE GENOMIC DNA]</scope>
    <source>
        <strain evidence="5 6">CGMCC 4.2026</strain>
    </source>
</reference>
<dbReference type="SMART" id="SM00347">
    <property type="entry name" value="HTH_MARR"/>
    <property type="match status" value="1"/>
</dbReference>
<dbReference type="Proteomes" id="UP000181951">
    <property type="component" value="Unassembled WGS sequence"/>
</dbReference>
<dbReference type="Gene3D" id="1.10.287.100">
    <property type="match status" value="1"/>
</dbReference>
<dbReference type="PROSITE" id="PS50995">
    <property type="entry name" value="HTH_MARR_2"/>
    <property type="match status" value="1"/>
</dbReference>
<evidence type="ECO:0000313" key="6">
    <source>
        <dbReference type="Proteomes" id="UP000181951"/>
    </source>
</evidence>
<dbReference type="PANTHER" id="PTHR39515">
    <property type="entry name" value="CONSERVED PROTEIN"/>
    <property type="match status" value="1"/>
</dbReference>
<feature type="domain" description="HTH marR-type" evidence="4">
    <location>
        <begin position="10"/>
        <end position="142"/>
    </location>
</feature>
<dbReference type="PANTHER" id="PTHR39515:SF2">
    <property type="entry name" value="HTH-TYPE TRANSCRIPTIONAL REGULATOR RV0880"/>
    <property type="match status" value="1"/>
</dbReference>
<dbReference type="EMBL" id="FODD01000014">
    <property type="protein sequence ID" value="SEN97615.1"/>
    <property type="molecule type" value="Genomic_DNA"/>
</dbReference>
<dbReference type="GO" id="GO:0003700">
    <property type="term" value="F:DNA-binding transcription factor activity"/>
    <property type="evidence" value="ECO:0007669"/>
    <property type="project" value="InterPro"/>
</dbReference>
<evidence type="ECO:0000256" key="1">
    <source>
        <dbReference type="ARBA" id="ARBA00023015"/>
    </source>
</evidence>
<dbReference type="InterPro" id="IPR052526">
    <property type="entry name" value="HTH-type_Bedaq_tolerance"/>
</dbReference>
<protein>
    <submittedName>
        <fullName evidence="5">DNA-binding transcriptional regulator, MarR family</fullName>
    </submittedName>
</protein>
<keyword evidence="2 5" id="KW-0238">DNA-binding</keyword>
<proteinExistence type="predicted"/>
<name>A0A1H8KXM6_9ACTN</name>
<dbReference type="GO" id="GO:0003677">
    <property type="term" value="F:DNA binding"/>
    <property type="evidence" value="ECO:0007669"/>
    <property type="project" value="UniProtKB-KW"/>
</dbReference>
<gene>
    <name evidence="5" type="ORF">SAMN05216267_1014120</name>
</gene>
<dbReference type="InterPro" id="IPR036388">
    <property type="entry name" value="WH-like_DNA-bd_sf"/>
</dbReference>
<evidence type="ECO:0000256" key="3">
    <source>
        <dbReference type="ARBA" id="ARBA00023163"/>
    </source>
</evidence>
<sequence length="143" mass="15516">MPDETPARTADELTTVIAQLTRRLRAASVQEELTPSQTSVVSRLSREGPATTAALARGELVRPQSMRMTLAALEERGLVDRAPDPTDGRQVVFSLTEAGVRLQATSRRIRRGWLADAIEAELSPAEQHALAGIVPLLQRLVAL</sequence>